<gene>
    <name evidence="1" type="ORF">BDR25DRAFT_6379</name>
</gene>
<keyword evidence="2" id="KW-1185">Reference proteome</keyword>
<organism evidence="1 2">
    <name type="scientific">Lindgomyces ingoldianus</name>
    <dbReference type="NCBI Taxonomy" id="673940"/>
    <lineage>
        <taxon>Eukaryota</taxon>
        <taxon>Fungi</taxon>
        <taxon>Dikarya</taxon>
        <taxon>Ascomycota</taxon>
        <taxon>Pezizomycotina</taxon>
        <taxon>Dothideomycetes</taxon>
        <taxon>Pleosporomycetidae</taxon>
        <taxon>Pleosporales</taxon>
        <taxon>Lindgomycetaceae</taxon>
        <taxon>Lindgomyces</taxon>
    </lineage>
</organism>
<accession>A0ACB6RFM1</accession>
<evidence type="ECO:0000313" key="1">
    <source>
        <dbReference type="EMBL" id="KAF2478006.1"/>
    </source>
</evidence>
<protein>
    <submittedName>
        <fullName evidence="1">Uncharacterized protein</fullName>
    </submittedName>
</protein>
<reference evidence="1" key="1">
    <citation type="journal article" date="2020" name="Stud. Mycol.">
        <title>101 Dothideomycetes genomes: a test case for predicting lifestyles and emergence of pathogens.</title>
        <authorList>
            <person name="Haridas S."/>
            <person name="Albert R."/>
            <person name="Binder M."/>
            <person name="Bloem J."/>
            <person name="Labutti K."/>
            <person name="Salamov A."/>
            <person name="Andreopoulos B."/>
            <person name="Baker S."/>
            <person name="Barry K."/>
            <person name="Bills G."/>
            <person name="Bluhm B."/>
            <person name="Cannon C."/>
            <person name="Castanera R."/>
            <person name="Culley D."/>
            <person name="Daum C."/>
            <person name="Ezra D."/>
            <person name="Gonzalez J."/>
            <person name="Henrissat B."/>
            <person name="Kuo A."/>
            <person name="Liang C."/>
            <person name="Lipzen A."/>
            <person name="Lutzoni F."/>
            <person name="Magnuson J."/>
            <person name="Mondo S."/>
            <person name="Nolan M."/>
            <person name="Ohm R."/>
            <person name="Pangilinan J."/>
            <person name="Park H.-J."/>
            <person name="Ramirez L."/>
            <person name="Alfaro M."/>
            <person name="Sun H."/>
            <person name="Tritt A."/>
            <person name="Yoshinaga Y."/>
            <person name="Zwiers L.-H."/>
            <person name="Turgeon B."/>
            <person name="Goodwin S."/>
            <person name="Spatafora J."/>
            <person name="Crous P."/>
            <person name="Grigoriev I."/>
        </authorList>
    </citation>
    <scope>NUCLEOTIDE SEQUENCE</scope>
    <source>
        <strain evidence="1">ATCC 200398</strain>
    </source>
</reference>
<proteinExistence type="predicted"/>
<dbReference type="EMBL" id="MU003492">
    <property type="protein sequence ID" value="KAF2478006.1"/>
    <property type="molecule type" value="Genomic_DNA"/>
</dbReference>
<sequence>MMPSRLRTECSALQHVDNTRWIPPPSILRDTLVLIHDPPKPADTRLLLHCASGSKVDGDRGRRNTPAYTLDVQCGRICSPVTHLTLESGESSSVTPRVAFTIQIWRREDSKNCTATISYAIVHLHVLVEDRRSATGMDDGGCARRHCCVAWMKRGGEFGSSAAERREGPQAQQTGHDDHSGGFFAAHRDFSDQSAYCKAPSGGL</sequence>
<comment type="caution">
    <text evidence="1">The sequence shown here is derived from an EMBL/GenBank/DDBJ whole genome shotgun (WGS) entry which is preliminary data.</text>
</comment>
<name>A0ACB6RFM1_9PLEO</name>
<evidence type="ECO:0000313" key="2">
    <source>
        <dbReference type="Proteomes" id="UP000799755"/>
    </source>
</evidence>
<dbReference type="Proteomes" id="UP000799755">
    <property type="component" value="Unassembled WGS sequence"/>
</dbReference>